<evidence type="ECO:0000256" key="1">
    <source>
        <dbReference type="SAM" id="MobiDB-lite"/>
    </source>
</evidence>
<sequence length="173" mass="18752">MRGAKELSLEDYVRFFNKEELALTANNLRKIGRINGLLKLHKFNKSSVLDALRTVELTPPGRSTVGERMLKSSTNEELSLEEVLEDIASLGWQECPIVSILTVGNECAMESGEGTAPISFSYCSDQVKKKGGKGIETTSSGAKRQRKSVTNLAKLPLIGPVQRAEGSPSGSQV</sequence>
<feature type="domain" description="DUF7787" evidence="2">
    <location>
        <begin position="5"/>
        <end position="58"/>
    </location>
</feature>
<evidence type="ECO:0000313" key="4">
    <source>
        <dbReference type="Proteomes" id="UP001552299"/>
    </source>
</evidence>
<evidence type="ECO:0000313" key="3">
    <source>
        <dbReference type="EMBL" id="KAL0904390.1"/>
    </source>
</evidence>
<reference evidence="3 4" key="1">
    <citation type="journal article" date="2024" name="Plant Biotechnol. J.">
        <title>Dendrobium thyrsiflorum genome and its molecular insights into genes involved in important horticultural traits.</title>
        <authorList>
            <person name="Chen B."/>
            <person name="Wang J.Y."/>
            <person name="Zheng P.J."/>
            <person name="Li K.L."/>
            <person name="Liang Y.M."/>
            <person name="Chen X.F."/>
            <person name="Zhang C."/>
            <person name="Zhao X."/>
            <person name="He X."/>
            <person name="Zhang G.Q."/>
            <person name="Liu Z.J."/>
            <person name="Xu Q."/>
        </authorList>
    </citation>
    <scope>NUCLEOTIDE SEQUENCE [LARGE SCALE GENOMIC DNA]</scope>
    <source>
        <strain evidence="3">GZMU011</strain>
    </source>
</reference>
<dbReference type="InterPro" id="IPR056689">
    <property type="entry name" value="DUF7787"/>
</dbReference>
<feature type="region of interest" description="Disordered" evidence="1">
    <location>
        <begin position="130"/>
        <end position="149"/>
    </location>
</feature>
<dbReference type="AlphaFoldDB" id="A0ABD0TXI8"/>
<dbReference type="EMBL" id="JANQDX010000019">
    <property type="protein sequence ID" value="KAL0904390.1"/>
    <property type="molecule type" value="Genomic_DNA"/>
</dbReference>
<comment type="caution">
    <text evidence="3">The sequence shown here is derived from an EMBL/GenBank/DDBJ whole genome shotgun (WGS) entry which is preliminary data.</text>
</comment>
<protein>
    <recommendedName>
        <fullName evidence="2">DUF7787 domain-containing protein</fullName>
    </recommendedName>
</protein>
<dbReference type="Pfam" id="PF25042">
    <property type="entry name" value="DUF7787"/>
    <property type="match status" value="1"/>
</dbReference>
<gene>
    <name evidence="3" type="ORF">M5K25_026488</name>
</gene>
<dbReference type="PANTHER" id="PTHR35096:SF8">
    <property type="entry name" value="OS03G0308600 PROTEIN"/>
    <property type="match status" value="1"/>
</dbReference>
<dbReference type="PANTHER" id="PTHR35096">
    <property type="entry name" value="BNAA08G28570D PROTEIN"/>
    <property type="match status" value="1"/>
</dbReference>
<keyword evidence="4" id="KW-1185">Reference proteome</keyword>
<dbReference type="Proteomes" id="UP001552299">
    <property type="component" value="Unassembled WGS sequence"/>
</dbReference>
<name>A0ABD0TXI8_DENTH</name>
<evidence type="ECO:0000259" key="2">
    <source>
        <dbReference type="Pfam" id="PF25042"/>
    </source>
</evidence>
<proteinExistence type="predicted"/>
<accession>A0ABD0TXI8</accession>
<organism evidence="3 4">
    <name type="scientific">Dendrobium thyrsiflorum</name>
    <name type="common">Pinecone-like raceme dendrobium</name>
    <name type="synonym">Orchid</name>
    <dbReference type="NCBI Taxonomy" id="117978"/>
    <lineage>
        <taxon>Eukaryota</taxon>
        <taxon>Viridiplantae</taxon>
        <taxon>Streptophyta</taxon>
        <taxon>Embryophyta</taxon>
        <taxon>Tracheophyta</taxon>
        <taxon>Spermatophyta</taxon>
        <taxon>Magnoliopsida</taxon>
        <taxon>Liliopsida</taxon>
        <taxon>Asparagales</taxon>
        <taxon>Orchidaceae</taxon>
        <taxon>Epidendroideae</taxon>
        <taxon>Malaxideae</taxon>
        <taxon>Dendrobiinae</taxon>
        <taxon>Dendrobium</taxon>
    </lineage>
</organism>